<dbReference type="InParanoid" id="A0A162PZF5"/>
<evidence type="ECO:0000313" key="2">
    <source>
        <dbReference type="Proteomes" id="UP000077315"/>
    </source>
</evidence>
<sequence length="392" mass="44292">MLLHAATETKVMVGNKSRGAKRSGMSANLLRLHVFWTHIPSPVSKPASPVNKTQPQREPQCNFSLLIGFWDSNGHSGELTFSGLHLSVGIEVSGDYSDTMYDYVNNEYNVYGVRVKGFNGEVLQHIATFTVLFASHYIVYETVTPYFSQSNTDTLLVFFVRSGLEVKVCQLNRELNIPLFVDLGQMYIVVEVQLLLYFFVQKNFSFGTAKRTAEELVKSGDLASRNNGAGQRVHIIACQTAILHKDPNNTKISLNNFCHHFKRLYPTSILLCNIHLHVHIRGIIWNLSPVYELLKNLQPPFSSPQVLIKENESPSPSVFTPLVKELPVADDTEYLHPLKYYKVAYQFKNLLKFVNSLVKNIVIKMVLLVVNIFQVIIVGPNCDTELAYAIQI</sequence>
<dbReference type="RefSeq" id="XP_018293786.1">
    <property type="nucleotide sequence ID" value="XM_018430861.1"/>
</dbReference>
<proteinExistence type="predicted"/>
<dbReference type="GeneID" id="28991767"/>
<evidence type="ECO:0000313" key="1">
    <source>
        <dbReference type="EMBL" id="OAD75746.1"/>
    </source>
</evidence>
<dbReference type="EMBL" id="KV440976">
    <property type="protein sequence ID" value="OAD75746.1"/>
    <property type="molecule type" value="Genomic_DNA"/>
</dbReference>
<dbReference type="AlphaFoldDB" id="A0A162PZF5"/>
<dbReference type="Proteomes" id="UP000077315">
    <property type="component" value="Unassembled WGS sequence"/>
</dbReference>
<protein>
    <submittedName>
        <fullName evidence="1">Uncharacterized protein</fullName>
    </submittedName>
</protein>
<keyword evidence="2" id="KW-1185">Reference proteome</keyword>
<name>A0A162PZF5_PHYB8</name>
<organism evidence="1 2">
    <name type="scientific">Phycomyces blakesleeanus (strain ATCC 8743b / DSM 1359 / FGSC 10004 / NBRC 33097 / NRRL 1555)</name>
    <dbReference type="NCBI Taxonomy" id="763407"/>
    <lineage>
        <taxon>Eukaryota</taxon>
        <taxon>Fungi</taxon>
        <taxon>Fungi incertae sedis</taxon>
        <taxon>Mucoromycota</taxon>
        <taxon>Mucoromycotina</taxon>
        <taxon>Mucoromycetes</taxon>
        <taxon>Mucorales</taxon>
        <taxon>Phycomycetaceae</taxon>
        <taxon>Phycomyces</taxon>
    </lineage>
</organism>
<gene>
    <name evidence="1" type="ORF">PHYBLDRAFT_142747</name>
</gene>
<dbReference type="VEuPathDB" id="FungiDB:PHYBLDRAFT_142747"/>
<reference evidence="2" key="1">
    <citation type="submission" date="2015-06" db="EMBL/GenBank/DDBJ databases">
        <title>Expansion of signal transduction pathways in fungi by whole-genome duplication.</title>
        <authorList>
            <consortium name="DOE Joint Genome Institute"/>
            <person name="Corrochano L.M."/>
            <person name="Kuo A."/>
            <person name="Marcet-Houben M."/>
            <person name="Polaino S."/>
            <person name="Salamov A."/>
            <person name="Villalobos J.M."/>
            <person name="Alvarez M.I."/>
            <person name="Avalos J."/>
            <person name="Benito E.P."/>
            <person name="Benoit I."/>
            <person name="Burger G."/>
            <person name="Camino L.P."/>
            <person name="Canovas D."/>
            <person name="Cerda-Olmedo E."/>
            <person name="Cheng J.-F."/>
            <person name="Dominguez A."/>
            <person name="Elias M."/>
            <person name="Eslava A.P."/>
            <person name="Glaser F."/>
            <person name="Grimwood J."/>
            <person name="Gutierrez G."/>
            <person name="Heitman J."/>
            <person name="Henrissat B."/>
            <person name="Iturriaga E.A."/>
            <person name="Lang B.F."/>
            <person name="Lavin J.L."/>
            <person name="Lee S."/>
            <person name="Li W."/>
            <person name="Lindquist E."/>
            <person name="Lopez-Garcia S."/>
            <person name="Luque E.M."/>
            <person name="Marcos A.T."/>
            <person name="Martin J."/>
            <person name="McCluskey K."/>
            <person name="Medina H.R."/>
            <person name="Miralles-Duran A."/>
            <person name="Miyazaki A."/>
            <person name="Munoz-Torres E."/>
            <person name="Oguiza J.A."/>
            <person name="Ohm R."/>
            <person name="Olmedo M."/>
            <person name="Orejas M."/>
            <person name="Ortiz-Castellanos L."/>
            <person name="Pisabarro A.G."/>
            <person name="Rodriguez-Romero J."/>
            <person name="Ruiz-Herrera J."/>
            <person name="Ruiz-Vazquez R."/>
            <person name="Sanz C."/>
            <person name="Schackwitz W."/>
            <person name="Schmutz J."/>
            <person name="Shahriari M."/>
            <person name="Shelest E."/>
            <person name="Silva-Franco F."/>
            <person name="Soanes D."/>
            <person name="Syed K."/>
            <person name="Tagua V.G."/>
            <person name="Talbot N.J."/>
            <person name="Thon M."/>
            <person name="De vries R.P."/>
            <person name="Wiebenga A."/>
            <person name="Yadav J.S."/>
            <person name="Braun E.L."/>
            <person name="Baker S."/>
            <person name="Garre V."/>
            <person name="Horwitz B."/>
            <person name="Torres-Martinez S."/>
            <person name="Idnurm A."/>
            <person name="Herrera-Estrella A."/>
            <person name="Gabaldon T."/>
            <person name="Grigoriev I.V."/>
        </authorList>
    </citation>
    <scope>NUCLEOTIDE SEQUENCE [LARGE SCALE GENOMIC DNA]</scope>
    <source>
        <strain evidence="2">NRRL 1555(-)</strain>
    </source>
</reference>
<accession>A0A162PZF5</accession>